<dbReference type="SUPFAM" id="SSF54782">
    <property type="entry name" value="Porphobilinogen deaminase (hydroxymethylbilane synthase), C-terminal domain"/>
    <property type="match status" value="1"/>
</dbReference>
<gene>
    <name evidence="11" type="ORF">EJO69_07200</name>
</gene>
<dbReference type="PANTHER" id="PTHR11557">
    <property type="entry name" value="PORPHOBILINOGEN DEAMINASE"/>
    <property type="match status" value="1"/>
</dbReference>
<accession>A0A3S8Z9C2</accession>
<dbReference type="OrthoDB" id="9810298at2"/>
<evidence type="ECO:0000256" key="7">
    <source>
        <dbReference type="ARBA" id="ARBA00048169"/>
    </source>
</evidence>
<dbReference type="InterPro" id="IPR022417">
    <property type="entry name" value="Porphobilin_deaminase_N"/>
</dbReference>
<keyword evidence="12" id="KW-1185">Reference proteome</keyword>
<dbReference type="Gene3D" id="3.30.160.40">
    <property type="entry name" value="Porphobilinogen deaminase, C-terminal domain"/>
    <property type="match status" value="1"/>
</dbReference>
<evidence type="ECO:0000259" key="9">
    <source>
        <dbReference type="Pfam" id="PF01379"/>
    </source>
</evidence>
<dbReference type="EC" id="2.5.1.61" evidence="4 8"/>
<evidence type="ECO:0000256" key="6">
    <source>
        <dbReference type="ARBA" id="ARBA00023244"/>
    </source>
</evidence>
<comment type="cofactor">
    <cofactor evidence="1">
        <name>dipyrromethane</name>
        <dbReference type="ChEBI" id="CHEBI:60342"/>
    </cofactor>
</comment>
<dbReference type="AlphaFoldDB" id="A0A3S8Z9C2"/>
<keyword evidence="6" id="KW-0627">Porphyrin biosynthesis</keyword>
<dbReference type="EMBL" id="CP034438">
    <property type="protein sequence ID" value="AZN30117.1"/>
    <property type="molecule type" value="Genomic_DNA"/>
</dbReference>
<dbReference type="Proteomes" id="UP000270021">
    <property type="component" value="Chromosome"/>
</dbReference>
<evidence type="ECO:0000256" key="5">
    <source>
        <dbReference type="ARBA" id="ARBA00022679"/>
    </source>
</evidence>
<dbReference type="PRINTS" id="PR00151">
    <property type="entry name" value="PORPHBDMNASE"/>
</dbReference>
<dbReference type="SUPFAM" id="SSF53850">
    <property type="entry name" value="Periplasmic binding protein-like II"/>
    <property type="match status" value="1"/>
</dbReference>
<evidence type="ECO:0000313" key="11">
    <source>
        <dbReference type="EMBL" id="AZN30117.1"/>
    </source>
</evidence>
<dbReference type="PROSITE" id="PS00533">
    <property type="entry name" value="PORPHOBILINOGEN_DEAM"/>
    <property type="match status" value="1"/>
</dbReference>
<dbReference type="PIRSF" id="PIRSF001438">
    <property type="entry name" value="4pyrrol_synth_OHMeBilane_synth"/>
    <property type="match status" value="1"/>
</dbReference>
<proteinExistence type="inferred from homology"/>
<evidence type="ECO:0000259" key="10">
    <source>
        <dbReference type="Pfam" id="PF03900"/>
    </source>
</evidence>
<dbReference type="Pfam" id="PF03900">
    <property type="entry name" value="Porphobil_deamC"/>
    <property type="match status" value="1"/>
</dbReference>
<organism evidence="11 12">
    <name type="scientific">Flaviflexus salsibiostraticola</name>
    <dbReference type="NCBI Taxonomy" id="1282737"/>
    <lineage>
        <taxon>Bacteria</taxon>
        <taxon>Bacillati</taxon>
        <taxon>Actinomycetota</taxon>
        <taxon>Actinomycetes</taxon>
        <taxon>Actinomycetales</taxon>
        <taxon>Actinomycetaceae</taxon>
        <taxon>Flaviflexus</taxon>
    </lineage>
</organism>
<dbReference type="InterPro" id="IPR022419">
    <property type="entry name" value="Porphobilin_deaminase_cofac_BS"/>
</dbReference>
<evidence type="ECO:0000256" key="1">
    <source>
        <dbReference type="ARBA" id="ARBA00001916"/>
    </source>
</evidence>
<evidence type="ECO:0000256" key="8">
    <source>
        <dbReference type="NCBIfam" id="TIGR00212"/>
    </source>
</evidence>
<protein>
    <recommendedName>
        <fullName evidence="4 8">Hydroxymethylbilane synthase</fullName>
        <ecNumber evidence="4 8">2.5.1.61</ecNumber>
    </recommendedName>
</protein>
<sequence length="291" mass="30509">MAHMHTLRVGTRTSSLAVSQATAVARDIVEADPNLTDFEIIGITTKGDVDRSPLSVIGGTGLFTSAVRDALIAGQCDIAVHSAKDLPAADHPALSIFFPPRVSPHDVFCGHVDYRDLPPGATIGSGSPRRAAQLLHFRPDLTVVDVRGNVPTRLARIDHDLDGVILARAGLLRLGIDTGQDLPFDVMVPAAAQGALALETVKGSPFEEPLSRVDDRKTRREVTAERAFMAAMGAGCTTPVGVLGDASGSTVSLHARYVGGGAEVEGRLIADDPIAVATELANEFIDRGVGE</sequence>
<dbReference type="InterPro" id="IPR022418">
    <property type="entry name" value="Porphobilinogen_deaminase_C"/>
</dbReference>
<dbReference type="InterPro" id="IPR036803">
    <property type="entry name" value="Porphobilinogen_deaminase_C_sf"/>
</dbReference>
<comment type="similarity">
    <text evidence="3">Belongs to the HMBS family.</text>
</comment>
<dbReference type="GO" id="GO:0004418">
    <property type="term" value="F:hydroxymethylbilane synthase activity"/>
    <property type="evidence" value="ECO:0007669"/>
    <property type="project" value="UniProtKB-UniRule"/>
</dbReference>
<dbReference type="Pfam" id="PF01379">
    <property type="entry name" value="Porphobil_deam"/>
    <property type="match status" value="1"/>
</dbReference>
<dbReference type="Gene3D" id="3.40.190.10">
    <property type="entry name" value="Periplasmic binding protein-like II"/>
    <property type="match status" value="2"/>
</dbReference>
<dbReference type="GO" id="GO:0005737">
    <property type="term" value="C:cytoplasm"/>
    <property type="evidence" value="ECO:0007669"/>
    <property type="project" value="UniProtKB-UniRule"/>
</dbReference>
<dbReference type="KEGG" id="fsl:EJO69_07200"/>
<evidence type="ECO:0000256" key="3">
    <source>
        <dbReference type="ARBA" id="ARBA00005638"/>
    </source>
</evidence>
<feature type="domain" description="Porphobilinogen deaminase N-terminal" evidence="9">
    <location>
        <begin position="7"/>
        <end position="203"/>
    </location>
</feature>
<dbReference type="GO" id="GO:0006783">
    <property type="term" value="P:heme biosynthetic process"/>
    <property type="evidence" value="ECO:0007669"/>
    <property type="project" value="TreeGrafter"/>
</dbReference>
<dbReference type="PANTHER" id="PTHR11557:SF0">
    <property type="entry name" value="PORPHOBILINOGEN DEAMINASE"/>
    <property type="match status" value="1"/>
</dbReference>
<comment type="catalytic activity">
    <reaction evidence="7">
        <text>4 porphobilinogen + H2O = hydroxymethylbilane + 4 NH4(+)</text>
        <dbReference type="Rhea" id="RHEA:13185"/>
        <dbReference type="ChEBI" id="CHEBI:15377"/>
        <dbReference type="ChEBI" id="CHEBI:28938"/>
        <dbReference type="ChEBI" id="CHEBI:57845"/>
        <dbReference type="ChEBI" id="CHEBI:58126"/>
        <dbReference type="EC" id="2.5.1.61"/>
    </reaction>
</comment>
<evidence type="ECO:0000256" key="4">
    <source>
        <dbReference type="ARBA" id="ARBA00012655"/>
    </source>
</evidence>
<reference evidence="11 12" key="1">
    <citation type="submission" date="2018-12" db="EMBL/GenBank/DDBJ databases">
        <title>Complete genome sequence of Flaviflexus salsibiostraticola KCTC 33148.</title>
        <authorList>
            <person name="Bae J.-W."/>
        </authorList>
    </citation>
    <scope>NUCLEOTIDE SEQUENCE [LARGE SCALE GENOMIC DNA]</scope>
    <source>
        <strain evidence="11 12">KCTC 33148</strain>
    </source>
</reference>
<dbReference type="InterPro" id="IPR000860">
    <property type="entry name" value="HemC"/>
</dbReference>
<dbReference type="NCBIfam" id="TIGR00212">
    <property type="entry name" value="hemC"/>
    <property type="match status" value="1"/>
</dbReference>
<name>A0A3S8Z9C2_9ACTO</name>
<comment type="function">
    <text evidence="2">Tetrapolymerization of the monopyrrole PBG into the hydroxymethylbilane pre-uroporphyrinogen in several discrete steps.</text>
</comment>
<keyword evidence="5 11" id="KW-0808">Transferase</keyword>
<evidence type="ECO:0000313" key="12">
    <source>
        <dbReference type="Proteomes" id="UP000270021"/>
    </source>
</evidence>
<evidence type="ECO:0000256" key="2">
    <source>
        <dbReference type="ARBA" id="ARBA00002869"/>
    </source>
</evidence>
<feature type="domain" description="Porphobilinogen deaminase C-terminal" evidence="10">
    <location>
        <begin position="221"/>
        <end position="255"/>
    </location>
</feature>